<protein>
    <recommendedName>
        <fullName evidence="2">Swt1-like HEPN domain-containing protein</fullName>
    </recommendedName>
</protein>
<evidence type="ECO:0000313" key="4">
    <source>
        <dbReference type="Proteomes" id="UP000323410"/>
    </source>
</evidence>
<feature type="compositionally biased region" description="Basic and acidic residues" evidence="1">
    <location>
        <begin position="151"/>
        <end position="174"/>
    </location>
</feature>
<keyword evidence="4" id="KW-1185">Reference proteome</keyword>
<dbReference type="OrthoDB" id="9757917at2"/>
<dbReference type="Pfam" id="PF18731">
    <property type="entry name" value="HEPN_Swt1"/>
    <property type="match status" value="1"/>
</dbReference>
<dbReference type="InterPro" id="IPR041650">
    <property type="entry name" value="HEPN_Swt1"/>
</dbReference>
<accession>A0A5D0XNF5</accession>
<gene>
    <name evidence="3" type="ORF">FQ377_12180</name>
</gene>
<comment type="caution">
    <text evidence="3">The sequence shown here is derived from an EMBL/GenBank/DDBJ whole genome shotgun (WGS) entry which is preliminary data.</text>
</comment>
<organism evidence="3 4">
    <name type="scientific">Arthrobacter echini</name>
    <dbReference type="NCBI Taxonomy" id="1529066"/>
    <lineage>
        <taxon>Bacteria</taxon>
        <taxon>Bacillati</taxon>
        <taxon>Actinomycetota</taxon>
        <taxon>Actinomycetes</taxon>
        <taxon>Micrococcales</taxon>
        <taxon>Micrococcaceae</taxon>
        <taxon>Arthrobacter</taxon>
    </lineage>
</organism>
<reference evidence="3 4" key="1">
    <citation type="submission" date="2019-08" db="EMBL/GenBank/DDBJ databases">
        <title>Genone of Arthrobacter echini P9.</title>
        <authorList>
            <person name="Bowman J.P."/>
        </authorList>
    </citation>
    <scope>NUCLEOTIDE SEQUENCE [LARGE SCALE GENOMIC DNA]</scope>
    <source>
        <strain evidence="3 4">P9</strain>
    </source>
</reference>
<evidence type="ECO:0000313" key="3">
    <source>
        <dbReference type="EMBL" id="TYC97960.1"/>
    </source>
</evidence>
<dbReference type="EMBL" id="VSLD01000006">
    <property type="protein sequence ID" value="TYC97960.1"/>
    <property type="molecule type" value="Genomic_DNA"/>
</dbReference>
<feature type="region of interest" description="Disordered" evidence="1">
    <location>
        <begin position="151"/>
        <end position="209"/>
    </location>
</feature>
<feature type="domain" description="Swt1-like HEPN" evidence="2">
    <location>
        <begin position="23"/>
        <end position="135"/>
    </location>
</feature>
<dbReference type="AlphaFoldDB" id="A0A5D0XNF5"/>
<dbReference type="RefSeq" id="WP_148601532.1">
    <property type="nucleotide sequence ID" value="NZ_VSLD01000006.1"/>
</dbReference>
<evidence type="ECO:0000256" key="1">
    <source>
        <dbReference type="SAM" id="MobiDB-lite"/>
    </source>
</evidence>
<sequence>MTNATAGEIGDIMGLSNREFIGRALDIMADGLEPVIGRTIEQVVPGLEWPRILEHKDELQHREPKQLKATDPQVQLRMLTERLGELGYPFNLSPEGRAYAGEMRQVRNLWAHNEPFTDDDVQRYLDTTCRLLGALDTEVDQARSLLAEFRGRVTEQDPDHRAPAMTQSEDRDAEPSAVDDLPSMPEPERHDAPLALTFDSAPELSYAMA</sequence>
<evidence type="ECO:0000259" key="2">
    <source>
        <dbReference type="Pfam" id="PF18731"/>
    </source>
</evidence>
<proteinExistence type="predicted"/>
<name>A0A5D0XNF5_9MICC</name>
<dbReference type="Proteomes" id="UP000323410">
    <property type="component" value="Unassembled WGS sequence"/>
</dbReference>